<dbReference type="Proteomes" id="UP000004095">
    <property type="component" value="Unassembled WGS sequence"/>
</dbReference>
<feature type="transmembrane region" description="Helical" evidence="1">
    <location>
        <begin position="20"/>
        <end position="37"/>
    </location>
</feature>
<evidence type="ECO:0000256" key="1">
    <source>
        <dbReference type="SAM" id="Phobius"/>
    </source>
</evidence>
<proteinExistence type="predicted"/>
<evidence type="ECO:0000313" key="2">
    <source>
        <dbReference type="EMBL" id="EAY26596.1"/>
    </source>
</evidence>
<reference evidence="2 3" key="1">
    <citation type="submission" date="2007-01" db="EMBL/GenBank/DDBJ databases">
        <authorList>
            <person name="Haygood M."/>
            <person name="Podell S."/>
            <person name="Anderson C."/>
            <person name="Hopkinson B."/>
            <person name="Roe K."/>
            <person name="Barbeau K."/>
            <person name="Gaasterland T."/>
            <person name="Ferriera S."/>
            <person name="Johnson J."/>
            <person name="Kravitz S."/>
            <person name="Beeson K."/>
            <person name="Sutton G."/>
            <person name="Rogers Y.-H."/>
            <person name="Friedman R."/>
            <person name="Frazier M."/>
            <person name="Venter J.C."/>
        </authorList>
    </citation>
    <scope>NUCLEOTIDE SEQUENCE [LARGE SCALE GENOMIC DNA]</scope>
    <source>
        <strain evidence="2 3">ATCC 23134</strain>
    </source>
</reference>
<comment type="caution">
    <text evidence="2">The sequence shown here is derived from an EMBL/GenBank/DDBJ whole genome shotgun (WGS) entry which is preliminary data.</text>
</comment>
<organism evidence="2 3">
    <name type="scientific">Microscilla marina ATCC 23134</name>
    <dbReference type="NCBI Taxonomy" id="313606"/>
    <lineage>
        <taxon>Bacteria</taxon>
        <taxon>Pseudomonadati</taxon>
        <taxon>Bacteroidota</taxon>
        <taxon>Cytophagia</taxon>
        <taxon>Cytophagales</taxon>
        <taxon>Microscillaceae</taxon>
        <taxon>Microscilla</taxon>
    </lineage>
</organism>
<keyword evidence="1" id="KW-0812">Transmembrane</keyword>
<evidence type="ECO:0000313" key="3">
    <source>
        <dbReference type="Proteomes" id="UP000004095"/>
    </source>
</evidence>
<sequence>MQSYKRFFYLQEIRKKNLVFSKMFVSGFLLPKLWFLFSTKIQKNP</sequence>
<keyword evidence="1" id="KW-0472">Membrane</keyword>
<accession>A1ZSL6</accession>
<keyword evidence="3" id="KW-1185">Reference proteome</keyword>
<dbReference type="EMBL" id="AAWS01000032">
    <property type="protein sequence ID" value="EAY26596.1"/>
    <property type="molecule type" value="Genomic_DNA"/>
</dbReference>
<keyword evidence="1" id="KW-1133">Transmembrane helix</keyword>
<gene>
    <name evidence="2" type="ORF">M23134_06124</name>
</gene>
<protein>
    <submittedName>
        <fullName evidence="2">Uncharacterized protein</fullName>
    </submittedName>
</protein>
<name>A1ZSL6_MICM2</name>
<dbReference type="AlphaFoldDB" id="A1ZSL6"/>